<dbReference type="SUPFAM" id="SSF51735">
    <property type="entry name" value="NAD(P)-binding Rossmann-fold domains"/>
    <property type="match status" value="1"/>
</dbReference>
<dbReference type="NCBIfam" id="TIGR00112">
    <property type="entry name" value="proC"/>
    <property type="match status" value="1"/>
</dbReference>
<dbReference type="GO" id="GO:0055129">
    <property type="term" value="P:L-proline biosynthetic process"/>
    <property type="evidence" value="ECO:0007669"/>
    <property type="project" value="UniProtKB-UniRule"/>
</dbReference>
<comment type="catalytic activity">
    <reaction evidence="4">
        <text>L-proline + NADP(+) = (S)-1-pyrroline-5-carboxylate + NADPH + 2 H(+)</text>
        <dbReference type="Rhea" id="RHEA:14109"/>
        <dbReference type="ChEBI" id="CHEBI:15378"/>
        <dbReference type="ChEBI" id="CHEBI:17388"/>
        <dbReference type="ChEBI" id="CHEBI:57783"/>
        <dbReference type="ChEBI" id="CHEBI:58349"/>
        <dbReference type="ChEBI" id="CHEBI:60039"/>
        <dbReference type="EC" id="1.5.1.2"/>
    </reaction>
</comment>
<accession>A0A433JM25</accession>
<dbReference type="PIRSF" id="PIRSF000193">
    <property type="entry name" value="Pyrrol-5-carb_rd"/>
    <property type="match status" value="1"/>
</dbReference>
<dbReference type="Gene3D" id="3.40.50.720">
    <property type="entry name" value="NAD(P)-binding Rossmann-like Domain"/>
    <property type="match status" value="1"/>
</dbReference>
<feature type="binding site" evidence="6">
    <location>
        <position position="49"/>
    </location>
    <ligand>
        <name>NADPH</name>
        <dbReference type="ChEBI" id="CHEBI:57783"/>
    </ligand>
</feature>
<keyword evidence="10" id="KW-1185">Reference proteome</keyword>
<name>A0A433JM25_9GAMM</name>
<evidence type="ECO:0000256" key="6">
    <source>
        <dbReference type="PIRSR" id="PIRSR000193-1"/>
    </source>
</evidence>
<comment type="catalytic activity">
    <reaction evidence="4">
        <text>L-proline + NAD(+) = (S)-1-pyrroline-5-carboxylate + NADH + 2 H(+)</text>
        <dbReference type="Rhea" id="RHEA:14105"/>
        <dbReference type="ChEBI" id="CHEBI:15378"/>
        <dbReference type="ChEBI" id="CHEBI:17388"/>
        <dbReference type="ChEBI" id="CHEBI:57540"/>
        <dbReference type="ChEBI" id="CHEBI:57945"/>
        <dbReference type="ChEBI" id="CHEBI:60039"/>
        <dbReference type="EC" id="1.5.1.2"/>
    </reaction>
</comment>
<dbReference type="Pfam" id="PF03807">
    <property type="entry name" value="F420_oxidored"/>
    <property type="match status" value="1"/>
</dbReference>
<dbReference type="EMBL" id="RZGR01000003">
    <property type="protein sequence ID" value="RUQ90733.1"/>
    <property type="molecule type" value="Genomic_DNA"/>
</dbReference>
<sequence length="263" mass="28143">MKITFIGFGNMAKAIAAGLAGNSRYELRASAPSLPQNTSTAKIKTDPSNLAFLSDADVLILAVKPALMKTVLTEINEHLSSSCLILSIAAGLSLAWFDKQCKTTKPAIVRAMPNVAAAVAKSATPMIANARVTPLQKKWAEELFRQIGLAAWVDDEQQMNAFTALSGSGPAYIFLFMESMMQTAVRLGLPAETAQSFTLQTFAGAVSLSLAKKQPLAELREQVTSPNGTTAAALDIFMQQNLNTLVETAMQAAFKRANELEQS</sequence>
<comment type="function">
    <text evidence="4">Catalyzes the reduction of 1-pyrroline-5-carboxylate (PCA) to L-proline.</text>
</comment>
<dbReference type="Pfam" id="PF14748">
    <property type="entry name" value="P5CR_dimer"/>
    <property type="match status" value="1"/>
</dbReference>
<comment type="caution">
    <text evidence="9">The sequence shown here is derived from an EMBL/GenBank/DDBJ whole genome shotgun (WGS) entry which is preliminary data.</text>
</comment>
<dbReference type="InterPro" id="IPR000304">
    <property type="entry name" value="Pyrroline-COOH_reductase"/>
</dbReference>
<keyword evidence="2 4" id="KW-0521">NADP</keyword>
<dbReference type="AlphaFoldDB" id="A0A433JM25"/>
<organism evidence="9 10">
    <name type="scientific">Legionella septentrionalis</name>
    <dbReference type="NCBI Taxonomy" id="2498109"/>
    <lineage>
        <taxon>Bacteria</taxon>
        <taxon>Pseudomonadati</taxon>
        <taxon>Pseudomonadota</taxon>
        <taxon>Gammaproteobacteria</taxon>
        <taxon>Legionellales</taxon>
        <taxon>Legionellaceae</taxon>
        <taxon>Legionella</taxon>
    </lineage>
</organism>
<dbReference type="InterPro" id="IPR029036">
    <property type="entry name" value="P5CR_dimer"/>
</dbReference>
<keyword evidence="4" id="KW-0028">Amino-acid biosynthesis</keyword>
<evidence type="ECO:0000313" key="10">
    <source>
        <dbReference type="Proteomes" id="UP000288012"/>
    </source>
</evidence>
<feature type="binding site" evidence="6">
    <location>
        <begin position="6"/>
        <end position="11"/>
    </location>
    <ligand>
        <name>NADP(+)</name>
        <dbReference type="ChEBI" id="CHEBI:58349"/>
    </ligand>
</feature>
<gene>
    <name evidence="4" type="primary">proC</name>
    <name evidence="9" type="ORF">EKM59_01300</name>
</gene>
<dbReference type="Gene3D" id="1.10.3730.10">
    <property type="entry name" value="ProC C-terminal domain-like"/>
    <property type="match status" value="1"/>
</dbReference>
<dbReference type="InterPro" id="IPR008927">
    <property type="entry name" value="6-PGluconate_DH-like_C_sf"/>
</dbReference>
<evidence type="ECO:0000313" key="9">
    <source>
        <dbReference type="EMBL" id="RUQ90733.1"/>
    </source>
</evidence>
<evidence type="ECO:0000256" key="4">
    <source>
        <dbReference type="HAMAP-Rule" id="MF_01925"/>
    </source>
</evidence>
<feature type="binding site" evidence="6">
    <location>
        <begin position="62"/>
        <end position="65"/>
    </location>
    <ligand>
        <name>NADP(+)</name>
        <dbReference type="ChEBI" id="CHEBI:58349"/>
    </ligand>
</feature>
<dbReference type="HAMAP" id="MF_01925">
    <property type="entry name" value="P5C_reductase"/>
    <property type="match status" value="1"/>
</dbReference>
<comment type="subcellular location">
    <subcellularLocation>
        <location evidence="4">Cytoplasm</location>
    </subcellularLocation>
</comment>
<feature type="domain" description="Pyrroline-5-carboxylate reductase dimerisation" evidence="8">
    <location>
        <begin position="156"/>
        <end position="260"/>
    </location>
</feature>
<comment type="similarity">
    <text evidence="1 4">Belongs to the pyrroline-5-carboxylate reductase family.</text>
</comment>
<keyword evidence="4" id="KW-0641">Proline biosynthesis</keyword>
<dbReference type="RefSeq" id="WP_127057221.1">
    <property type="nucleotide sequence ID" value="NZ_RZGR01000003.1"/>
</dbReference>
<dbReference type="InterPro" id="IPR036291">
    <property type="entry name" value="NAD(P)-bd_dom_sf"/>
</dbReference>
<dbReference type="PANTHER" id="PTHR11645:SF0">
    <property type="entry name" value="PYRROLINE-5-CARBOXYLATE REDUCTASE 3"/>
    <property type="match status" value="1"/>
</dbReference>
<comment type="pathway">
    <text evidence="4">Amino-acid biosynthesis; L-proline biosynthesis; L-proline from L-glutamate 5-semialdehyde: step 1/1.</text>
</comment>
<evidence type="ECO:0000259" key="7">
    <source>
        <dbReference type="Pfam" id="PF03807"/>
    </source>
</evidence>
<evidence type="ECO:0000256" key="2">
    <source>
        <dbReference type="ARBA" id="ARBA00022857"/>
    </source>
</evidence>
<feature type="domain" description="Pyrroline-5-carboxylate reductase catalytic N-terminal" evidence="7">
    <location>
        <begin position="2"/>
        <end position="91"/>
    </location>
</feature>
<dbReference type="GO" id="GO:0005737">
    <property type="term" value="C:cytoplasm"/>
    <property type="evidence" value="ECO:0007669"/>
    <property type="project" value="UniProtKB-SubCell"/>
</dbReference>
<dbReference type="FunFam" id="1.10.3730.10:FF:000001">
    <property type="entry name" value="Pyrroline-5-carboxylate reductase"/>
    <property type="match status" value="1"/>
</dbReference>
<dbReference type="UniPathway" id="UPA00098">
    <property type="reaction ID" value="UER00361"/>
</dbReference>
<dbReference type="InterPro" id="IPR028939">
    <property type="entry name" value="P5C_Rdtase_cat_N"/>
</dbReference>
<evidence type="ECO:0000256" key="5">
    <source>
        <dbReference type="NCBIfam" id="TIGR00112"/>
    </source>
</evidence>
<evidence type="ECO:0000259" key="8">
    <source>
        <dbReference type="Pfam" id="PF14748"/>
    </source>
</evidence>
<protein>
    <recommendedName>
        <fullName evidence="4 5">Pyrroline-5-carboxylate reductase</fullName>
        <shortName evidence="4">P5C reductase</shortName>
        <shortName evidence="4">P5CR</shortName>
        <ecNumber evidence="4 5">1.5.1.2</ecNumber>
    </recommendedName>
    <alternativeName>
        <fullName evidence="4">PCA reductase</fullName>
    </alternativeName>
</protein>
<proteinExistence type="inferred from homology"/>
<dbReference type="Proteomes" id="UP000288012">
    <property type="component" value="Unassembled WGS sequence"/>
</dbReference>
<dbReference type="EC" id="1.5.1.2" evidence="4 5"/>
<dbReference type="SUPFAM" id="SSF48179">
    <property type="entry name" value="6-phosphogluconate dehydrogenase C-terminal domain-like"/>
    <property type="match status" value="1"/>
</dbReference>
<dbReference type="GO" id="GO:0004735">
    <property type="term" value="F:pyrroline-5-carboxylate reductase activity"/>
    <property type="evidence" value="ECO:0007669"/>
    <property type="project" value="UniProtKB-UniRule"/>
</dbReference>
<keyword evidence="3 4" id="KW-0560">Oxidoreductase</keyword>
<reference evidence="9 10" key="1">
    <citation type="submission" date="2018-12" db="EMBL/GenBank/DDBJ databases">
        <title>Legionella sp,whole genome shotgun sequence.</title>
        <authorList>
            <person name="Wu H."/>
        </authorList>
    </citation>
    <scope>NUCLEOTIDE SEQUENCE [LARGE SCALE GENOMIC DNA]</scope>
    <source>
        <strain evidence="10">km714</strain>
    </source>
</reference>
<evidence type="ECO:0000256" key="3">
    <source>
        <dbReference type="ARBA" id="ARBA00023002"/>
    </source>
</evidence>
<keyword evidence="4" id="KW-0963">Cytoplasm</keyword>
<evidence type="ECO:0000256" key="1">
    <source>
        <dbReference type="ARBA" id="ARBA00005525"/>
    </source>
</evidence>
<dbReference type="PANTHER" id="PTHR11645">
    <property type="entry name" value="PYRROLINE-5-CARBOXYLATE REDUCTASE"/>
    <property type="match status" value="1"/>
</dbReference>